<feature type="domain" description="SusD-like N-terminal" evidence="8">
    <location>
        <begin position="100"/>
        <end position="229"/>
    </location>
</feature>
<dbReference type="Proteomes" id="UP000307244">
    <property type="component" value="Unassembled WGS sequence"/>
</dbReference>
<dbReference type="InterPro" id="IPR011990">
    <property type="entry name" value="TPR-like_helical_dom_sf"/>
</dbReference>
<comment type="subcellular location">
    <subcellularLocation>
        <location evidence="1">Cell outer membrane</location>
    </subcellularLocation>
</comment>
<sequence length="482" mass="54617">MKKIFSLLFIVGVMLSTGCKKYLDIKPKGYTIPEFYEDYAKLLNNASLYRVSSAYPNYLTDDVQAGEVKDPNKAADYPLYALFKRNMYEFKGGAIFEPGESDRFYEPAYEHIYVYNTVINNIEKVPDGSAADKKQLKAEAQIGRAFEYLTLVNAYAEHYDPATATTALGVPLVSSEDINVKYKRNTIAEVYEFIKKDLDEALPNLGNTAAHSFRPTKSVGYAFLSKMYLYMGKYDEALKNANEALKLNNALIDYSIYTNKKGTWGRVCTIADQSVLFPDADKSKESVWTRLTASSYGHVFAEVYASTDLLDVYRKSIPAGATDQRLKLFFCDGQANFGAAMTLFPGRFLWAPYIEFNMGFSTPELYLIAAECEARVGSKELALEHIDKLRNMRIVGNKPLVASTNNEALELVLDERRREMPYMGITRLVDLKRLNKDSRFAKTITHKNGTQTYTLAPNDKRYILPLPPKVLEYNPSIPVYER</sequence>
<dbReference type="RefSeq" id="WP_136836869.1">
    <property type="nucleotide sequence ID" value="NZ_SWBQ01000004.1"/>
</dbReference>
<evidence type="ECO:0000256" key="5">
    <source>
        <dbReference type="ARBA" id="ARBA00023237"/>
    </source>
</evidence>
<evidence type="ECO:0000256" key="6">
    <source>
        <dbReference type="PROSITE-ProRule" id="PRU00339"/>
    </source>
</evidence>
<dbReference type="Gene3D" id="1.25.40.390">
    <property type="match status" value="1"/>
</dbReference>
<gene>
    <name evidence="9" type="ORF">FA047_14880</name>
</gene>
<reference evidence="9 10" key="1">
    <citation type="submission" date="2019-04" db="EMBL/GenBank/DDBJ databases">
        <title>Pedobacter sp. RP-3-15 sp. nov., isolated from Arctic soil.</title>
        <authorList>
            <person name="Dahal R.H."/>
            <person name="Kim D.-U."/>
        </authorList>
    </citation>
    <scope>NUCLEOTIDE SEQUENCE [LARGE SCALE GENOMIC DNA]</scope>
    <source>
        <strain evidence="9 10">RP-3-15</strain>
    </source>
</reference>
<dbReference type="SUPFAM" id="SSF48452">
    <property type="entry name" value="TPR-like"/>
    <property type="match status" value="1"/>
</dbReference>
<feature type="domain" description="RagB/SusD" evidence="7">
    <location>
        <begin position="364"/>
        <end position="475"/>
    </location>
</feature>
<keyword evidence="5" id="KW-0998">Cell outer membrane</keyword>
<evidence type="ECO:0000313" key="9">
    <source>
        <dbReference type="EMBL" id="TKC05050.1"/>
    </source>
</evidence>
<evidence type="ECO:0000256" key="2">
    <source>
        <dbReference type="ARBA" id="ARBA00006275"/>
    </source>
</evidence>
<comment type="similarity">
    <text evidence="2">Belongs to the SusD family.</text>
</comment>
<dbReference type="Pfam" id="PF14322">
    <property type="entry name" value="SusD-like_3"/>
    <property type="match status" value="1"/>
</dbReference>
<protein>
    <submittedName>
        <fullName evidence="9">RagB/SusD family nutrient uptake outer membrane protein</fullName>
    </submittedName>
</protein>
<dbReference type="GO" id="GO:0009279">
    <property type="term" value="C:cell outer membrane"/>
    <property type="evidence" value="ECO:0007669"/>
    <property type="project" value="UniProtKB-SubCell"/>
</dbReference>
<feature type="repeat" description="TPR" evidence="6">
    <location>
        <begin position="218"/>
        <end position="251"/>
    </location>
</feature>
<keyword evidence="3" id="KW-0732">Signal</keyword>
<evidence type="ECO:0000259" key="7">
    <source>
        <dbReference type="Pfam" id="PF07980"/>
    </source>
</evidence>
<proteinExistence type="inferred from homology"/>
<keyword evidence="10" id="KW-1185">Reference proteome</keyword>
<name>A0A4U1CEV6_9SPHI</name>
<dbReference type="EMBL" id="SWBQ01000004">
    <property type="protein sequence ID" value="TKC05050.1"/>
    <property type="molecule type" value="Genomic_DNA"/>
</dbReference>
<organism evidence="9 10">
    <name type="scientific">Pedobacter frigoris</name>
    <dbReference type="NCBI Taxonomy" id="2571272"/>
    <lineage>
        <taxon>Bacteria</taxon>
        <taxon>Pseudomonadati</taxon>
        <taxon>Bacteroidota</taxon>
        <taxon>Sphingobacteriia</taxon>
        <taxon>Sphingobacteriales</taxon>
        <taxon>Sphingobacteriaceae</taxon>
        <taxon>Pedobacter</taxon>
    </lineage>
</organism>
<evidence type="ECO:0000256" key="1">
    <source>
        <dbReference type="ARBA" id="ARBA00004442"/>
    </source>
</evidence>
<dbReference type="OrthoDB" id="629561at2"/>
<accession>A0A4U1CEV6</accession>
<evidence type="ECO:0000256" key="3">
    <source>
        <dbReference type="ARBA" id="ARBA00022729"/>
    </source>
</evidence>
<dbReference type="InterPro" id="IPR019734">
    <property type="entry name" value="TPR_rpt"/>
</dbReference>
<keyword evidence="6" id="KW-0802">TPR repeat</keyword>
<dbReference type="InterPro" id="IPR033985">
    <property type="entry name" value="SusD-like_N"/>
</dbReference>
<evidence type="ECO:0000256" key="4">
    <source>
        <dbReference type="ARBA" id="ARBA00023136"/>
    </source>
</evidence>
<dbReference type="AlphaFoldDB" id="A0A4U1CEV6"/>
<dbReference type="PROSITE" id="PS50005">
    <property type="entry name" value="TPR"/>
    <property type="match status" value="1"/>
</dbReference>
<dbReference type="PROSITE" id="PS51257">
    <property type="entry name" value="PROKAR_LIPOPROTEIN"/>
    <property type="match status" value="1"/>
</dbReference>
<evidence type="ECO:0000259" key="8">
    <source>
        <dbReference type="Pfam" id="PF14322"/>
    </source>
</evidence>
<dbReference type="InterPro" id="IPR012944">
    <property type="entry name" value="SusD_RagB_dom"/>
</dbReference>
<keyword evidence="4" id="KW-0472">Membrane</keyword>
<dbReference type="Pfam" id="PF07980">
    <property type="entry name" value="SusD_RagB"/>
    <property type="match status" value="1"/>
</dbReference>
<evidence type="ECO:0000313" key="10">
    <source>
        <dbReference type="Proteomes" id="UP000307244"/>
    </source>
</evidence>
<comment type="caution">
    <text evidence="9">The sequence shown here is derived from an EMBL/GenBank/DDBJ whole genome shotgun (WGS) entry which is preliminary data.</text>
</comment>